<evidence type="ECO:0000259" key="4">
    <source>
        <dbReference type="PROSITE" id="PS50949"/>
    </source>
</evidence>
<dbReference type="Gene3D" id="1.10.10.10">
    <property type="entry name" value="Winged helix-like DNA-binding domain superfamily/Winged helix DNA-binding domain"/>
    <property type="match status" value="1"/>
</dbReference>
<keyword evidence="3" id="KW-0804">Transcription</keyword>
<evidence type="ECO:0000256" key="2">
    <source>
        <dbReference type="ARBA" id="ARBA00023125"/>
    </source>
</evidence>
<evidence type="ECO:0000313" key="5">
    <source>
        <dbReference type="EMBL" id="HFH30609.1"/>
    </source>
</evidence>
<dbReference type="PROSITE" id="PS50949">
    <property type="entry name" value="HTH_GNTR"/>
    <property type="match status" value="1"/>
</dbReference>
<dbReference type="PANTHER" id="PTHR38445">
    <property type="entry name" value="HTH-TYPE TRANSCRIPTIONAL REPRESSOR YTRA"/>
    <property type="match status" value="1"/>
</dbReference>
<organism evidence="5">
    <name type="scientific">Gracilinema caldarium</name>
    <dbReference type="NCBI Taxonomy" id="215591"/>
    <lineage>
        <taxon>Bacteria</taxon>
        <taxon>Pseudomonadati</taxon>
        <taxon>Spirochaetota</taxon>
        <taxon>Spirochaetia</taxon>
        <taxon>Spirochaetales</taxon>
        <taxon>Breznakiellaceae</taxon>
        <taxon>Gracilinema</taxon>
    </lineage>
</organism>
<dbReference type="SUPFAM" id="SSF46785">
    <property type="entry name" value="Winged helix' DNA-binding domain"/>
    <property type="match status" value="1"/>
</dbReference>
<dbReference type="SMART" id="SM00345">
    <property type="entry name" value="HTH_GNTR"/>
    <property type="match status" value="1"/>
</dbReference>
<gene>
    <name evidence="5" type="ORF">ENS59_14055</name>
</gene>
<dbReference type="InterPro" id="IPR036390">
    <property type="entry name" value="WH_DNA-bd_sf"/>
</dbReference>
<feature type="domain" description="HTH gntR-type" evidence="4">
    <location>
        <begin position="7"/>
        <end position="75"/>
    </location>
</feature>
<dbReference type="Pfam" id="PF00392">
    <property type="entry name" value="GntR"/>
    <property type="match status" value="1"/>
</dbReference>
<dbReference type="Gene3D" id="1.10.287.100">
    <property type="match status" value="1"/>
</dbReference>
<dbReference type="CDD" id="cd07377">
    <property type="entry name" value="WHTH_GntR"/>
    <property type="match status" value="1"/>
</dbReference>
<protein>
    <submittedName>
        <fullName evidence="5">GntR family transcriptional regulator</fullName>
    </submittedName>
</protein>
<evidence type="ECO:0000256" key="3">
    <source>
        <dbReference type="ARBA" id="ARBA00023163"/>
    </source>
</evidence>
<comment type="caution">
    <text evidence="5">The sequence shown here is derived from an EMBL/GenBank/DDBJ whole genome shotgun (WGS) entry which is preliminary data.</text>
</comment>
<dbReference type="InterPro" id="IPR000524">
    <property type="entry name" value="Tscrpt_reg_HTH_GntR"/>
</dbReference>
<accession>A0A7C3EMH6</accession>
<dbReference type="InterPro" id="IPR036388">
    <property type="entry name" value="WH-like_DNA-bd_sf"/>
</dbReference>
<name>A0A7C3EMH6_9SPIR</name>
<dbReference type="GO" id="GO:0003700">
    <property type="term" value="F:DNA-binding transcription factor activity"/>
    <property type="evidence" value="ECO:0007669"/>
    <property type="project" value="InterPro"/>
</dbReference>
<dbReference type="AlphaFoldDB" id="A0A7C3EMH6"/>
<sequence length="124" mass="14100">MKFNEDRPIFEQIALLLEDRILAGSFSESGRLPSARELAASLEVNPNTASRSLQLLADQGLAYAERGAGYFVAPGAVEKIRAMRRDRFFSEELPRMFSMMKTLGIQFDELLPHWQTFTQKRSDT</sequence>
<keyword evidence="1" id="KW-0805">Transcription regulation</keyword>
<dbReference type="PANTHER" id="PTHR38445:SF10">
    <property type="entry name" value="GNTR-FAMILY TRANSCRIPTIONAL REGULATOR"/>
    <property type="match status" value="1"/>
</dbReference>
<keyword evidence="2" id="KW-0238">DNA-binding</keyword>
<evidence type="ECO:0000256" key="1">
    <source>
        <dbReference type="ARBA" id="ARBA00023015"/>
    </source>
</evidence>
<proteinExistence type="predicted"/>
<dbReference type="EMBL" id="DSVL01000430">
    <property type="protein sequence ID" value="HFH30609.1"/>
    <property type="molecule type" value="Genomic_DNA"/>
</dbReference>
<reference evidence="5" key="1">
    <citation type="journal article" date="2020" name="mSystems">
        <title>Genome- and Community-Level Interaction Insights into Carbon Utilization and Element Cycling Functions of Hydrothermarchaeota in Hydrothermal Sediment.</title>
        <authorList>
            <person name="Zhou Z."/>
            <person name="Liu Y."/>
            <person name="Xu W."/>
            <person name="Pan J."/>
            <person name="Luo Z.H."/>
            <person name="Li M."/>
        </authorList>
    </citation>
    <scope>NUCLEOTIDE SEQUENCE [LARGE SCALE GENOMIC DNA]</scope>
    <source>
        <strain evidence="5">SpSt-503</strain>
    </source>
</reference>
<dbReference type="GO" id="GO:0003677">
    <property type="term" value="F:DNA binding"/>
    <property type="evidence" value="ECO:0007669"/>
    <property type="project" value="UniProtKB-KW"/>
</dbReference>